<dbReference type="Gene3D" id="2.130.10.10">
    <property type="entry name" value="YVTN repeat-like/Quinoprotein amine dehydrogenase"/>
    <property type="match status" value="1"/>
</dbReference>
<feature type="compositionally biased region" description="Basic and acidic residues" evidence="7">
    <location>
        <begin position="336"/>
        <end position="354"/>
    </location>
</feature>
<dbReference type="InterPro" id="IPR055393">
    <property type="entry name" value="Beta-prop_EDC4L"/>
</dbReference>
<dbReference type="InterPro" id="IPR036322">
    <property type="entry name" value="WD40_repeat_dom_sf"/>
</dbReference>
<dbReference type="Pfam" id="PF24106">
    <property type="entry name" value="Beta-prop_EDC4L"/>
    <property type="match status" value="1"/>
</dbReference>
<dbReference type="OrthoDB" id="21128at2759"/>
<comment type="similarity">
    <text evidence="2">Belongs to the WD repeat EDC4 family.</text>
</comment>
<reference evidence="9 10" key="1">
    <citation type="journal article" date="2018" name="IMA Fungus">
        <title>IMA Genome-F 9: Draft genome sequence of Annulohypoxylon stygium, Aspergillus mulundensis, Berkeleyomyces basicola (syn. Thielaviopsis basicola), Ceratocystis smalleyi, two Cercospora beticola strains, Coleophoma cylindrospora, Fusarium fracticaudum, Phialophora cf. hyalina, and Morchella septimelata.</title>
        <authorList>
            <person name="Wingfield B.D."/>
            <person name="Bills G.F."/>
            <person name="Dong Y."/>
            <person name="Huang W."/>
            <person name="Nel W.J."/>
            <person name="Swalarsk-Parry B.S."/>
            <person name="Vaghefi N."/>
            <person name="Wilken P.M."/>
            <person name="An Z."/>
            <person name="de Beer Z.W."/>
            <person name="De Vos L."/>
            <person name="Chen L."/>
            <person name="Duong T.A."/>
            <person name="Gao Y."/>
            <person name="Hammerbacher A."/>
            <person name="Kikkert J.R."/>
            <person name="Li Y."/>
            <person name="Li H."/>
            <person name="Li K."/>
            <person name="Li Q."/>
            <person name="Liu X."/>
            <person name="Ma X."/>
            <person name="Naidoo K."/>
            <person name="Pethybridge S.J."/>
            <person name="Sun J."/>
            <person name="Steenkamp E.T."/>
            <person name="van der Nest M.A."/>
            <person name="van Wyk S."/>
            <person name="Wingfield M.J."/>
            <person name="Xiong C."/>
            <person name="Yue Q."/>
            <person name="Zhang X."/>
        </authorList>
    </citation>
    <scope>NUCLEOTIDE SEQUENCE [LARGE SCALE GENOMIC DNA]</scope>
    <source>
        <strain evidence="9 10">BP6252</strain>
    </source>
</reference>
<dbReference type="EMBL" id="PDLM01000001">
    <property type="protein sequence ID" value="RDW88122.1"/>
    <property type="molecule type" value="Genomic_DNA"/>
</dbReference>
<accession>A0A3D8SPA1</accession>
<feature type="compositionally biased region" description="Polar residues" evidence="7">
    <location>
        <begin position="66"/>
        <end position="88"/>
    </location>
</feature>
<comment type="subcellular location">
    <subcellularLocation>
        <location evidence="1">Cytoplasm</location>
        <location evidence="1">P-body</location>
    </subcellularLocation>
</comment>
<dbReference type="GO" id="GO:0000932">
    <property type="term" value="C:P-body"/>
    <property type="evidence" value="ECO:0007669"/>
    <property type="project" value="UniProtKB-SubCell"/>
</dbReference>
<feature type="region of interest" description="Disordered" evidence="7">
    <location>
        <begin position="1006"/>
        <end position="1116"/>
    </location>
</feature>
<dbReference type="PANTHER" id="PTHR15598:SF5">
    <property type="entry name" value="ENHANCER OF MRNA-DECAPPING PROTEIN 4"/>
    <property type="match status" value="1"/>
</dbReference>
<keyword evidence="3" id="KW-0963">Cytoplasm</keyword>
<dbReference type="PANTHER" id="PTHR15598">
    <property type="entry name" value="ENHANCER OF MRNA-DECAPPING PROTEIN 4"/>
    <property type="match status" value="1"/>
</dbReference>
<keyword evidence="4" id="KW-0853">WD repeat</keyword>
<comment type="caution">
    <text evidence="9">The sequence shown here is derived from an EMBL/GenBank/DDBJ whole genome shotgun (WGS) entry which is preliminary data.</text>
</comment>
<feature type="region of interest" description="Disordered" evidence="7">
    <location>
        <begin position="227"/>
        <end position="248"/>
    </location>
</feature>
<proteinExistence type="inferred from homology"/>
<evidence type="ECO:0000313" key="9">
    <source>
        <dbReference type="EMBL" id="RDW88122.1"/>
    </source>
</evidence>
<feature type="domain" description="EDC4-like protein pdc1 beta-propeller" evidence="8">
    <location>
        <begin position="539"/>
        <end position="914"/>
    </location>
</feature>
<evidence type="ECO:0000256" key="3">
    <source>
        <dbReference type="ARBA" id="ARBA00022490"/>
    </source>
</evidence>
<name>A0A3D8SPA1_9HELO</name>
<feature type="compositionally biased region" description="Basic and acidic residues" evidence="7">
    <location>
        <begin position="1042"/>
        <end position="1053"/>
    </location>
</feature>
<feature type="compositionally biased region" description="Low complexity" evidence="7">
    <location>
        <begin position="42"/>
        <end position="60"/>
    </location>
</feature>
<dbReference type="GO" id="GO:0031087">
    <property type="term" value="P:deadenylation-independent decapping of nuclear-transcribed mRNA"/>
    <property type="evidence" value="ECO:0007669"/>
    <property type="project" value="InterPro"/>
</dbReference>
<gene>
    <name evidence="9" type="ORF">BP6252_00154</name>
</gene>
<keyword evidence="6" id="KW-0175">Coiled coil</keyword>
<dbReference type="STRING" id="1849047.A0A3D8SPA1"/>
<protein>
    <submittedName>
        <fullName evidence="9">WD40 repeat-like protein</fullName>
    </submittedName>
</protein>
<dbReference type="FunFam" id="2.130.10.10:FF:000817">
    <property type="entry name" value="WGS project CABT00000000 data, contig 2.15"/>
    <property type="match status" value="1"/>
</dbReference>
<feature type="region of interest" description="Disordered" evidence="7">
    <location>
        <begin position="182"/>
        <end position="213"/>
    </location>
</feature>
<feature type="compositionally biased region" description="Gly residues" evidence="7">
    <location>
        <begin position="1"/>
        <end position="12"/>
    </location>
</feature>
<feature type="region of interest" description="Disordered" evidence="7">
    <location>
        <begin position="1538"/>
        <end position="1566"/>
    </location>
</feature>
<evidence type="ECO:0000313" key="10">
    <source>
        <dbReference type="Proteomes" id="UP000256645"/>
    </source>
</evidence>
<evidence type="ECO:0000256" key="7">
    <source>
        <dbReference type="SAM" id="MobiDB-lite"/>
    </source>
</evidence>
<dbReference type="SUPFAM" id="SSF50978">
    <property type="entry name" value="WD40 repeat-like"/>
    <property type="match status" value="1"/>
</dbReference>
<sequence length="1566" mass="170126">MSGFPAGPGSGAGNLDSLFAQLRQNQSSNNNNKPITLEPSTNYYNNNGFFGGQPSQPQQPHDYEQPSVSSTAATPTYNQQPHHSSAIMSPNPDYAQARISPAVGGSSNADRTSSLLNLLKFSQPSSSSPSGPAPIGAPALPVSRDTSASYNASPELLRQVSTPSQGRAGSSSDLLAALMGSAHTKPVQQQSPQPVAAVQPQTTTWPSAATSPPADTQAYLLRLLNQPKPPQTDAASTPPPKSAAQPVKEKVVDEVGDLAQALEAQLDMKIMEPAVAESLDKPLSKETPPPATKPPQSMFTYVNPFDQLAASSPRVRTPKPATPAQAASPAPTFQILKREGGESSDNKRKIDEHSSISSPAHTKRKIEPAPVESSGPPTPLADGRTPLEAMIGIGASGNKETVAEALSEVGTQVDKEVERALAEAEQRGTQAQIEEDMNTMLDAKTESDFENAARAAAIDIKKELEKEENSGALDDLPAPVAEAVKDIIDETAQGHIADSWESADAEDGLEKEPEPLVKVYNFPMKPWITITIKEAEEPRALFRSEILMDIARLKKEFDQIDRTLLTASNNFIVYGMSKHGGIRIIRQEDGRDAKLFTETQERIFNVATSVSTADLKETIIGTGVNGTVYWAVIKDGEGDYIEDSHPETHGFALPPLQTQDQESPGGVLKTRARKSSNHPEFFAVGRGKSIHIIWPSIIMKQAYLKDGKERIVDTEKYLRHRSLKVNTGKAGKDFCFSEDDTTIVSLDKAGRVKFWDVRSLTKTTADSRFPSPEQIEPIEIKEPLITFTTTPATEKSWPTSVLFVDKLRPYQRGGALRYLIVGMKQNHTLQLWDLALGKPVQEIHLPHGKESDAVCSVLYHAATGMIIVGHPTRNSIYFLHLSAPKYTLAKSVTQAEYMEKLVSNDAGGKPESTAVISGMREYSFANKGQLRSLDILQNPSSNLQDEPPTMFELYAMHSKGVTCLSIKQADLGWTSDNKVIAPIAAEKAGAIEISALKELPVAVASDREPSQSVPQSPAPAHRILPRPATNQTSKKSTVENITKADEKIEKKELLPVTNGQSAVASPEKTEKKKRRKATQSSTGESSTAQTTNNISKNAIEKPTISRNGSASKAVAPPVETAVSDSFSQLTLDGSLKGIETRIAGELKKTLGDSLDSLSRTIHDDRLTQEAVSDAKQDAMLRLVSTTLSENVEQTLNRIVSNNIKQSVLPAISDVTAKTLHEQLGSKINAAITSYLPKEMQKALPVAIAKALDQPQIQKSMGDALAKSVSFRVEEVFSHTLQNSIAPAFTTLAVETSRKVASDVQRQAAEQIATLERQRREDSVKIEQLTQLVTGLTEMVATMAAAQSEFQGEFLKMQQNSSRDKESQASTALVASEKTKEQLDQEEYDQMLETISTAMHEGNYEEAIIRWLQTGREHEFFANYFSKYNPVFIRELSPLMLLSVGATISVDLDGPLLLERVAWLEVILSALTSAGSNLDDQVREIVPKIMSIYIQRLEHLFMRISNVSAQDPLLKRISILVGSCNRLLDSCRPGMIPRAPSAASSARGTPLQFGGHRSSMSGRGFGL</sequence>
<dbReference type="InterPro" id="IPR045152">
    <property type="entry name" value="EDC4-like"/>
</dbReference>
<feature type="compositionally biased region" description="Low complexity" evidence="7">
    <location>
        <begin position="318"/>
        <end position="332"/>
    </location>
</feature>
<feature type="coiled-coil region" evidence="6">
    <location>
        <begin position="1300"/>
        <end position="1331"/>
    </location>
</feature>
<feature type="compositionally biased region" description="Low complexity" evidence="7">
    <location>
        <begin position="1010"/>
        <end position="1020"/>
    </location>
</feature>
<feature type="region of interest" description="Disordered" evidence="7">
    <location>
        <begin position="1"/>
        <end position="148"/>
    </location>
</feature>
<evidence type="ECO:0000256" key="1">
    <source>
        <dbReference type="ARBA" id="ARBA00004201"/>
    </source>
</evidence>
<evidence type="ECO:0000256" key="5">
    <source>
        <dbReference type="ARBA" id="ARBA00022737"/>
    </source>
</evidence>
<dbReference type="Proteomes" id="UP000256645">
    <property type="component" value="Unassembled WGS sequence"/>
</dbReference>
<keyword evidence="10" id="KW-1185">Reference proteome</keyword>
<dbReference type="InterPro" id="IPR015943">
    <property type="entry name" value="WD40/YVTN_repeat-like_dom_sf"/>
</dbReference>
<feature type="compositionally biased region" description="Polar residues" evidence="7">
    <location>
        <begin position="1028"/>
        <end position="1040"/>
    </location>
</feature>
<evidence type="ECO:0000256" key="4">
    <source>
        <dbReference type="ARBA" id="ARBA00022574"/>
    </source>
</evidence>
<feature type="region of interest" description="Disordered" evidence="7">
    <location>
        <begin position="312"/>
        <end position="388"/>
    </location>
</feature>
<organism evidence="9 10">
    <name type="scientific">Coleophoma cylindrospora</name>
    <dbReference type="NCBI Taxonomy" id="1849047"/>
    <lineage>
        <taxon>Eukaryota</taxon>
        <taxon>Fungi</taxon>
        <taxon>Dikarya</taxon>
        <taxon>Ascomycota</taxon>
        <taxon>Pezizomycotina</taxon>
        <taxon>Leotiomycetes</taxon>
        <taxon>Helotiales</taxon>
        <taxon>Dermateaceae</taxon>
        <taxon>Coleophoma</taxon>
    </lineage>
</organism>
<feature type="region of interest" description="Disordered" evidence="7">
    <location>
        <begin position="1356"/>
        <end position="1379"/>
    </location>
</feature>
<feature type="compositionally biased region" description="Polar residues" evidence="7">
    <location>
        <begin position="1079"/>
        <end position="1096"/>
    </location>
</feature>
<feature type="region of interest" description="Disordered" evidence="7">
    <location>
        <begin position="278"/>
        <end position="299"/>
    </location>
</feature>
<evidence type="ECO:0000256" key="6">
    <source>
        <dbReference type="SAM" id="Coils"/>
    </source>
</evidence>
<keyword evidence="5" id="KW-0677">Repeat</keyword>
<feature type="compositionally biased region" description="Polar residues" evidence="7">
    <location>
        <begin position="105"/>
        <end position="116"/>
    </location>
</feature>
<feature type="compositionally biased region" description="Low complexity" evidence="7">
    <location>
        <begin position="122"/>
        <end position="141"/>
    </location>
</feature>
<evidence type="ECO:0000256" key="2">
    <source>
        <dbReference type="ARBA" id="ARBA00009639"/>
    </source>
</evidence>
<feature type="compositionally biased region" description="Low complexity" evidence="7">
    <location>
        <begin position="186"/>
        <end position="213"/>
    </location>
</feature>
<feature type="region of interest" description="Disordered" evidence="7">
    <location>
        <begin position="652"/>
        <end position="672"/>
    </location>
</feature>
<evidence type="ECO:0000259" key="8">
    <source>
        <dbReference type="Pfam" id="PF24106"/>
    </source>
</evidence>